<feature type="compositionally biased region" description="Basic and acidic residues" evidence="1">
    <location>
        <begin position="26"/>
        <end position="41"/>
    </location>
</feature>
<reference evidence="2 3" key="1">
    <citation type="journal article" date="2018" name="Front. Plant Sci.">
        <title>Red Clover (Trifolium pratense) and Zigzag Clover (T. medium) - A Picture of Genomic Similarities and Differences.</title>
        <authorList>
            <person name="Dluhosova J."/>
            <person name="Istvanek J."/>
            <person name="Nedelnik J."/>
            <person name="Repkova J."/>
        </authorList>
    </citation>
    <scope>NUCLEOTIDE SEQUENCE [LARGE SCALE GENOMIC DNA]</scope>
    <source>
        <strain evidence="3">cv. 10/8</strain>
        <tissue evidence="2">Leaf</tissue>
    </source>
</reference>
<keyword evidence="3" id="KW-1185">Reference proteome</keyword>
<dbReference type="AlphaFoldDB" id="A0A392VES6"/>
<sequence>IGKDRNTPTDEGEEEGGGSSSSSLDELGKLRERRHGGDWRRSGGAQSYIHLHLHSDHNQRSSLEGVLWW</sequence>
<accession>A0A392VES6</accession>
<feature type="region of interest" description="Disordered" evidence="1">
    <location>
        <begin position="1"/>
        <end position="43"/>
    </location>
</feature>
<evidence type="ECO:0000313" key="2">
    <source>
        <dbReference type="EMBL" id="MCI85962.1"/>
    </source>
</evidence>
<evidence type="ECO:0000256" key="1">
    <source>
        <dbReference type="SAM" id="MobiDB-lite"/>
    </source>
</evidence>
<dbReference type="Proteomes" id="UP000265520">
    <property type="component" value="Unassembled WGS sequence"/>
</dbReference>
<proteinExistence type="predicted"/>
<evidence type="ECO:0000313" key="3">
    <source>
        <dbReference type="Proteomes" id="UP000265520"/>
    </source>
</evidence>
<comment type="caution">
    <text evidence="2">The sequence shown here is derived from an EMBL/GenBank/DDBJ whole genome shotgun (WGS) entry which is preliminary data.</text>
</comment>
<name>A0A392VES6_9FABA</name>
<organism evidence="2 3">
    <name type="scientific">Trifolium medium</name>
    <dbReference type="NCBI Taxonomy" id="97028"/>
    <lineage>
        <taxon>Eukaryota</taxon>
        <taxon>Viridiplantae</taxon>
        <taxon>Streptophyta</taxon>
        <taxon>Embryophyta</taxon>
        <taxon>Tracheophyta</taxon>
        <taxon>Spermatophyta</taxon>
        <taxon>Magnoliopsida</taxon>
        <taxon>eudicotyledons</taxon>
        <taxon>Gunneridae</taxon>
        <taxon>Pentapetalae</taxon>
        <taxon>rosids</taxon>
        <taxon>fabids</taxon>
        <taxon>Fabales</taxon>
        <taxon>Fabaceae</taxon>
        <taxon>Papilionoideae</taxon>
        <taxon>50 kb inversion clade</taxon>
        <taxon>NPAAA clade</taxon>
        <taxon>Hologalegina</taxon>
        <taxon>IRL clade</taxon>
        <taxon>Trifolieae</taxon>
        <taxon>Trifolium</taxon>
    </lineage>
</organism>
<dbReference type="EMBL" id="LXQA011127914">
    <property type="protein sequence ID" value="MCI85962.1"/>
    <property type="molecule type" value="Genomic_DNA"/>
</dbReference>
<feature type="non-terminal residue" evidence="2">
    <location>
        <position position="1"/>
    </location>
</feature>
<protein>
    <submittedName>
        <fullName evidence="2">Uncharacterized protein</fullName>
    </submittedName>
</protein>